<dbReference type="EMBL" id="HBFK01022207">
    <property type="protein sequence ID" value="CAD8747232.1"/>
    <property type="molecule type" value="Transcribed_RNA"/>
</dbReference>
<feature type="region of interest" description="Disordered" evidence="1">
    <location>
        <begin position="1"/>
        <end position="49"/>
    </location>
</feature>
<dbReference type="Pfam" id="PF03031">
    <property type="entry name" value="NIF"/>
    <property type="match status" value="1"/>
</dbReference>
<name>A0A6U4Q3E7_HEMAN</name>
<organism evidence="3">
    <name type="scientific">Hemiselmis andersenii</name>
    <name type="common">Cryptophyte alga</name>
    <dbReference type="NCBI Taxonomy" id="464988"/>
    <lineage>
        <taxon>Eukaryota</taxon>
        <taxon>Cryptophyceae</taxon>
        <taxon>Cryptomonadales</taxon>
        <taxon>Hemiselmidaceae</taxon>
        <taxon>Hemiselmis</taxon>
    </lineage>
</organism>
<feature type="compositionally biased region" description="Acidic residues" evidence="1">
    <location>
        <begin position="111"/>
        <end position="120"/>
    </location>
</feature>
<evidence type="ECO:0000313" key="4">
    <source>
        <dbReference type="EMBL" id="CAD8961957.1"/>
    </source>
</evidence>
<dbReference type="PROSITE" id="PS50969">
    <property type="entry name" value="FCP1"/>
    <property type="match status" value="1"/>
</dbReference>
<dbReference type="Gene3D" id="3.40.50.1000">
    <property type="entry name" value="HAD superfamily/HAD-like"/>
    <property type="match status" value="1"/>
</dbReference>
<evidence type="ECO:0000313" key="3">
    <source>
        <dbReference type="EMBL" id="CAD8747232.1"/>
    </source>
</evidence>
<feature type="domain" description="FCP1 homology" evidence="2">
    <location>
        <begin position="166"/>
        <end position="360"/>
    </location>
</feature>
<protein>
    <recommendedName>
        <fullName evidence="2">FCP1 homology domain-containing protein</fullName>
    </recommendedName>
</protein>
<accession>A0A6U4Q3E7</accession>
<reference evidence="3" key="1">
    <citation type="submission" date="2021-01" db="EMBL/GenBank/DDBJ databases">
        <authorList>
            <person name="Corre E."/>
            <person name="Pelletier E."/>
            <person name="Niang G."/>
            <person name="Scheremetjew M."/>
            <person name="Finn R."/>
            <person name="Kale V."/>
            <person name="Holt S."/>
            <person name="Cochrane G."/>
            <person name="Meng A."/>
            <person name="Brown T."/>
            <person name="Cohen L."/>
        </authorList>
    </citation>
    <scope>NUCLEOTIDE SEQUENCE</scope>
    <source>
        <strain evidence="3">CCMP441</strain>
        <strain evidence="4">CCMP644</strain>
    </source>
</reference>
<dbReference type="InterPro" id="IPR036412">
    <property type="entry name" value="HAD-like_sf"/>
</dbReference>
<sequence>MQHGNDDDESDTLAHLTSPQFKPHVGSKPPALGGTTLIPSGGQFSPGGLGGLGGKLKASGGGMGKKVFSMMDLSAAADESEGGLSPLPVAGGMGMKKTKQPAAAAAAASDDYSDSDSDEEFQPVLEHTVGRPRQGGGMKRSQSQLTFMNVDAAGGVFDQINKQLTPQSVNMLIVLDMDHTMVGDLVSLSDRDNIETNVPWTYWPEGKERGLSANYIYPFLERGMMRPGMIALLEWFRSIGAVVVVYTHSEEKWATKVCEAMEKAAGWHFIARLFSRNDCRDGHPEFTARKSLEYVIERCKVLDQLHWADMTNTIMFDDDGNALNKEESHRLVKVASYDYWEACQWDEIVNEDLMSRNDEELAGMVRRSVVEWGIAAPSYGKTTRTAEDVKKDARWAVQRQQKHQILLSYNKVARLDRVMFDIHTAMSRGLGDLTTLPEKIRTLLGKSTQPASRRQRN</sequence>
<dbReference type="AlphaFoldDB" id="A0A6U4Q3E7"/>
<evidence type="ECO:0000259" key="2">
    <source>
        <dbReference type="PROSITE" id="PS50969"/>
    </source>
</evidence>
<dbReference type="InterPro" id="IPR004274">
    <property type="entry name" value="FCP1_dom"/>
</dbReference>
<feature type="region of interest" description="Disordered" evidence="1">
    <location>
        <begin position="101"/>
        <end position="120"/>
    </location>
</feature>
<dbReference type="SUPFAM" id="SSF56784">
    <property type="entry name" value="HAD-like"/>
    <property type="match status" value="1"/>
</dbReference>
<proteinExistence type="predicted"/>
<dbReference type="EMBL" id="HBFX01025291">
    <property type="protein sequence ID" value="CAD8961957.1"/>
    <property type="molecule type" value="Transcribed_RNA"/>
</dbReference>
<dbReference type="InterPro" id="IPR023214">
    <property type="entry name" value="HAD_sf"/>
</dbReference>
<gene>
    <name evidence="4" type="ORF">HAND00432_LOCUS15419</name>
    <name evidence="3" type="ORF">HAND1043_LOCUS13729</name>
</gene>
<feature type="compositionally biased region" description="Acidic residues" evidence="1">
    <location>
        <begin position="1"/>
        <end position="11"/>
    </location>
</feature>
<evidence type="ECO:0000256" key="1">
    <source>
        <dbReference type="SAM" id="MobiDB-lite"/>
    </source>
</evidence>
<dbReference type="SMART" id="SM00577">
    <property type="entry name" value="CPDc"/>
    <property type="match status" value="1"/>
</dbReference>